<feature type="compositionally biased region" description="Polar residues" evidence="1">
    <location>
        <begin position="408"/>
        <end position="422"/>
    </location>
</feature>
<evidence type="ECO:0000313" key="3">
    <source>
        <dbReference type="Proteomes" id="UP000254537"/>
    </source>
</evidence>
<dbReference type="RefSeq" id="WP_115432332.1">
    <property type="nucleotide sequence ID" value="NZ_CP031337.1"/>
</dbReference>
<reference evidence="2 3" key="1">
    <citation type="submission" date="2018-07" db="EMBL/GenBank/DDBJ databases">
        <title>Crenobacter cavernae sp. nov., isolated from a karst cave.</title>
        <authorList>
            <person name="Zhu H."/>
        </authorList>
    </citation>
    <scope>NUCLEOTIDE SEQUENCE [LARGE SCALE GENOMIC DNA]</scope>
    <source>
        <strain evidence="2 3">K1W11S-77</strain>
    </source>
</reference>
<dbReference type="Proteomes" id="UP000254537">
    <property type="component" value="Chromosome"/>
</dbReference>
<dbReference type="EMBL" id="CP031337">
    <property type="protein sequence ID" value="AXK38420.1"/>
    <property type="molecule type" value="Genomic_DNA"/>
</dbReference>
<dbReference type="OrthoDB" id="6736327at2"/>
<name>A0A345Y3B8_9NEIS</name>
<evidence type="ECO:0000313" key="2">
    <source>
        <dbReference type="EMBL" id="AXK38420.1"/>
    </source>
</evidence>
<accession>A0A345Y3B8</accession>
<gene>
    <name evidence="2" type="ORF">DWG20_02680</name>
</gene>
<evidence type="ECO:0000256" key="1">
    <source>
        <dbReference type="SAM" id="MobiDB-lite"/>
    </source>
</evidence>
<feature type="region of interest" description="Disordered" evidence="1">
    <location>
        <begin position="392"/>
        <end position="427"/>
    </location>
</feature>
<dbReference type="AlphaFoldDB" id="A0A345Y3B8"/>
<sequence length="620" mass="69013">MAIIPQLPLFKEIASQEQCYRLEWMGGVYANLGDPSNPLLECFFTPLNPVSGKRDFPNQIRAGIAVGYLPTLFLGQTFQGKNRRPQLGRAAARLTLQLDLRQPGAVEETSLLDVEAAARFDPVHQRFLKPMADHDGSSLRAGLKRLQGKVIHTHGQAVAPSVILVPELELLRFYYVSSERMAKLIFTGHFGREEWAESTYNLLHEEPSYDLESGVARFVYRHGFARADVPVLARILFEGGERWAQRGVYRPGTLALAQRINAAGRSSLFHPRTRFPFMAPTTLELAGSYWNFKTDHPVFLVHQILSCSGPFPFKGISYCEEVGPGGKPAGPDAPVAFPGRRWRHLRGGSSVGLGLSTEPPAGGVEKQLFQGAGRKFLALQGMPIVREKRRDCTHRAGGGSGGAVEDLPNSSTGDPTQGNTSAKPLAIQDKTLRPSVVPASLDAFLEALDVLSKERPEWRMETVPAGFDGRYDEEREAWFSLFPMVPCEKRTLQLRQFSFMDDERTEQRRLVCARLTVGAGQYVYLLDAERRDRKQPGPGQSLYMDVLPIALLRTRNYTPIDDELFDKILVAAVKKTTWPLTDEVDGIVRDDTRHGKGAKDIQDIAARMIALVLRHCSPEL</sequence>
<proteinExistence type="predicted"/>
<dbReference type="KEGG" id="ccah:DWG20_02680"/>
<protein>
    <submittedName>
        <fullName evidence="2">Uncharacterized protein</fullName>
    </submittedName>
</protein>
<organism evidence="2 3">
    <name type="scientific">Crenobacter cavernae</name>
    <dbReference type="NCBI Taxonomy" id="2290923"/>
    <lineage>
        <taxon>Bacteria</taxon>
        <taxon>Pseudomonadati</taxon>
        <taxon>Pseudomonadota</taxon>
        <taxon>Betaproteobacteria</taxon>
        <taxon>Neisseriales</taxon>
        <taxon>Neisseriaceae</taxon>
        <taxon>Crenobacter</taxon>
    </lineage>
</organism>